<comment type="caution">
    <text evidence="2">The sequence shown here is derived from an EMBL/GenBank/DDBJ whole genome shotgun (WGS) entry which is preliminary data.</text>
</comment>
<name>A0ABT7Q7M3_9GAMM</name>
<accession>A0ABT7Q7M3</accession>
<feature type="signal peptide" evidence="1">
    <location>
        <begin position="1"/>
        <end position="23"/>
    </location>
</feature>
<dbReference type="NCBIfam" id="NF040485">
    <property type="entry name" value="ZirU_fam"/>
    <property type="match status" value="1"/>
</dbReference>
<dbReference type="EMBL" id="JAOPLU010000001">
    <property type="protein sequence ID" value="MDM5129541.1"/>
    <property type="molecule type" value="Genomic_DNA"/>
</dbReference>
<evidence type="ECO:0000313" key="2">
    <source>
        <dbReference type="EMBL" id="MDM5129541.1"/>
    </source>
</evidence>
<keyword evidence="3" id="KW-1185">Reference proteome</keyword>
<proteinExistence type="predicted"/>
<organism evidence="2 3">
    <name type="scientific">Aeromonas piscicola</name>
    <dbReference type="NCBI Taxonomy" id="600645"/>
    <lineage>
        <taxon>Bacteria</taxon>
        <taxon>Pseudomonadati</taxon>
        <taxon>Pseudomonadota</taxon>
        <taxon>Gammaproteobacteria</taxon>
        <taxon>Aeromonadales</taxon>
        <taxon>Aeromonadaceae</taxon>
        <taxon>Aeromonas</taxon>
    </lineage>
</organism>
<reference evidence="2" key="1">
    <citation type="submission" date="2024-05" db="EMBL/GenBank/DDBJ databases">
        <title>WGS of Aeromonas isolates.</title>
        <authorList>
            <person name="Lee H."/>
        </authorList>
    </citation>
    <scope>NUCLEOTIDE SEQUENCE</scope>
    <source>
        <strain evidence="2">LP308</strain>
    </source>
</reference>
<evidence type="ECO:0000256" key="1">
    <source>
        <dbReference type="SAM" id="SignalP"/>
    </source>
</evidence>
<keyword evidence="1" id="KW-0732">Signal</keyword>
<sequence length="235" mass="24551">MRKQKIAVSVAVVMWGVTSGASALTSAPTDTVKGRMPTLTGVSFNYVDVNNNGRVDVGDSLKIEEQGFDDPDMDAQAPSEYKWYRDGIDMGVMGGSYTLTLADLGTQITAGVIPQTDATTTDPYQGNEVAAAGGSPDGDGSVDVVQPTEVDAVDIVIDASGDPLTGNPIVATTLKAKITTSAGGVGVASDYNYTWQIEDVAGSGNYINIAGAVSETYTPSKDDQKRKLRVDVTKK</sequence>
<dbReference type="InterPro" id="IPR054665">
    <property type="entry name" value="ZirU-like_dom"/>
</dbReference>
<protein>
    <submittedName>
        <fullName evidence="2">ZirU family protein</fullName>
    </submittedName>
</protein>
<dbReference type="RefSeq" id="WP_290040335.1">
    <property type="nucleotide sequence ID" value="NZ_JAOPLU010000001.1"/>
</dbReference>
<evidence type="ECO:0000313" key="3">
    <source>
        <dbReference type="Proteomes" id="UP001168109"/>
    </source>
</evidence>
<feature type="chain" id="PRO_5047058904" evidence="1">
    <location>
        <begin position="24"/>
        <end position="235"/>
    </location>
</feature>
<gene>
    <name evidence="2" type="ORF">OB962_00790</name>
</gene>
<dbReference type="Proteomes" id="UP001168109">
    <property type="component" value="Unassembled WGS sequence"/>
</dbReference>
<dbReference type="Gene3D" id="2.60.40.2700">
    <property type="match status" value="2"/>
</dbReference>